<feature type="compositionally biased region" description="Low complexity" evidence="1">
    <location>
        <begin position="236"/>
        <end position="258"/>
    </location>
</feature>
<dbReference type="GO" id="GO:0030020">
    <property type="term" value="F:extracellular matrix structural constituent conferring tensile strength"/>
    <property type="evidence" value="ECO:0000318"/>
    <property type="project" value="GO_Central"/>
</dbReference>
<dbReference type="Gene3D" id="1.20.5.320">
    <property type="entry name" value="6-Phosphogluconate Dehydrogenase, domain 3"/>
    <property type="match status" value="2"/>
</dbReference>
<evidence type="ECO:0000313" key="4">
    <source>
        <dbReference type="Proteomes" id="UP000001593"/>
    </source>
</evidence>
<feature type="compositionally biased region" description="Low complexity" evidence="1">
    <location>
        <begin position="49"/>
        <end position="58"/>
    </location>
</feature>
<feature type="compositionally biased region" description="Pro residues" evidence="1">
    <location>
        <begin position="222"/>
        <end position="231"/>
    </location>
</feature>
<dbReference type="PANTHER" id="PTHR37456:SF6">
    <property type="entry name" value="COLLAGEN ALPHA-1(XXIII) CHAIN-LIKE ISOFORM X2"/>
    <property type="match status" value="1"/>
</dbReference>
<dbReference type="Gene3D" id="2.60.120.740">
    <property type="match status" value="1"/>
</dbReference>
<accession>A7T073</accession>
<dbReference type="Pfam" id="PF01391">
    <property type="entry name" value="Collagen"/>
    <property type="match status" value="2"/>
</dbReference>
<dbReference type="GO" id="GO:0030246">
    <property type="term" value="F:carbohydrate binding"/>
    <property type="evidence" value="ECO:0007669"/>
    <property type="project" value="InterPro"/>
</dbReference>
<feature type="compositionally biased region" description="Low complexity" evidence="1">
    <location>
        <begin position="89"/>
        <end position="111"/>
    </location>
</feature>
<gene>
    <name evidence="3" type="ORF">NEMVEDRAFT_v1g220309</name>
</gene>
<dbReference type="AlphaFoldDB" id="A7T073"/>
<dbReference type="Pfam" id="PF02140">
    <property type="entry name" value="SUEL_Lectin"/>
    <property type="match status" value="1"/>
</dbReference>
<feature type="region of interest" description="Disordered" evidence="1">
    <location>
        <begin position="186"/>
        <end position="269"/>
    </location>
</feature>
<dbReference type="InterPro" id="IPR008160">
    <property type="entry name" value="Collagen"/>
</dbReference>
<dbReference type="PROSITE" id="PS50228">
    <property type="entry name" value="SUEL_LECTIN"/>
    <property type="match status" value="1"/>
</dbReference>
<dbReference type="InterPro" id="IPR050938">
    <property type="entry name" value="Collagen_Structural_Proteins"/>
</dbReference>
<dbReference type="STRING" id="45351.A7T073"/>
<dbReference type="HOGENOM" id="CLU_451531_0_0_1"/>
<dbReference type="InterPro" id="IPR000922">
    <property type="entry name" value="Lectin_gal-bd_dom"/>
</dbReference>
<dbReference type="InParanoid" id="A7T073"/>
<feature type="compositionally biased region" description="Pro residues" evidence="1">
    <location>
        <begin position="75"/>
        <end position="84"/>
    </location>
</feature>
<sequence length="605" mass="65261">MVPRDEWPQIGNEVTQDLLDEIQGYDEILNKPLSVGFFLRGTEGPPGPQGTKGPPGSQGLSGVQGYPGAPGPRGRSPPGPPGIPGPRGLPGYRGPKGPPGYQGMPGIAGAPGPRGPPGPMGPPGPHGCASCVDYTRSSNTIPSVTFSMVPRDEWPQIGNEVTQDLLDEIQGYDEILNKPLSVGFFLRGTEGPPGPQGTKGPPGSQGLSGVQGYPGAPGPRGRSPPGPPGIPGPRGLPGYRGPKGPPGYQGMPGIAGAPGPRGPPGPMGPPGPHGCASCVDYTRSSNTIPSNAIIACEGGNIYLACGPNQMVKITQAFWGRDNYYTCANNPNMTSRELATDIETDHVVRTLKTYCAGQHSCQAPATRKTFGDELQPRVSKYLKVWHECIPANDMSSPPFQRLKREGLADKVKLNREFFLPFKDETAAKSLHIRSSDKGDSSKAVSGVRAGLDWDKSNKQINKTSGVGRAEKTSERSFAQCKNCIPNLALALATQARDIPISPRDSLYIRTYFALKLIRTRVLVKNLQEKRHALFYVVLLLQCFCFRETHSFHIMVKPTPRSGKRVAQSSEDFCNNARKYCTRKWQQEQVRGADRMMFYQSRTQNDE</sequence>
<feature type="compositionally biased region" description="Pro residues" evidence="1">
    <location>
        <begin position="113"/>
        <end position="124"/>
    </location>
</feature>
<keyword evidence="4" id="KW-1185">Reference proteome</keyword>
<dbReference type="PANTHER" id="PTHR37456">
    <property type="entry name" value="SI:CH211-266K2.1"/>
    <property type="match status" value="1"/>
</dbReference>
<evidence type="ECO:0000256" key="1">
    <source>
        <dbReference type="SAM" id="MobiDB-lite"/>
    </source>
</evidence>
<feature type="domain" description="SUEL-type lectin" evidence="2">
    <location>
        <begin position="295"/>
        <end position="388"/>
    </location>
</feature>
<dbReference type="Proteomes" id="UP000001593">
    <property type="component" value="Unassembled WGS sequence"/>
</dbReference>
<feature type="compositionally biased region" description="Pro residues" evidence="1">
    <location>
        <begin position="260"/>
        <end position="269"/>
    </location>
</feature>
<dbReference type="eggNOG" id="KOG3544">
    <property type="taxonomic scope" value="Eukaryota"/>
</dbReference>
<feature type="region of interest" description="Disordered" evidence="1">
    <location>
        <begin position="37"/>
        <end position="124"/>
    </location>
</feature>
<protein>
    <recommendedName>
        <fullName evidence="2">SUEL-type lectin domain-containing protein</fullName>
    </recommendedName>
</protein>
<dbReference type="GO" id="GO:0031012">
    <property type="term" value="C:extracellular matrix"/>
    <property type="evidence" value="ECO:0000318"/>
    <property type="project" value="GO_Central"/>
</dbReference>
<proteinExistence type="predicted"/>
<dbReference type="EMBL" id="DS470005">
    <property type="protein sequence ID" value="EDO30643.1"/>
    <property type="molecule type" value="Genomic_DNA"/>
</dbReference>
<organism evidence="3 4">
    <name type="scientific">Nematostella vectensis</name>
    <name type="common">Starlet sea anemone</name>
    <dbReference type="NCBI Taxonomy" id="45351"/>
    <lineage>
        <taxon>Eukaryota</taxon>
        <taxon>Metazoa</taxon>
        <taxon>Cnidaria</taxon>
        <taxon>Anthozoa</taxon>
        <taxon>Hexacorallia</taxon>
        <taxon>Actiniaria</taxon>
        <taxon>Edwardsiidae</taxon>
        <taxon>Nematostella</taxon>
    </lineage>
</organism>
<evidence type="ECO:0000259" key="2">
    <source>
        <dbReference type="PROSITE" id="PS50228"/>
    </source>
</evidence>
<feature type="compositionally biased region" description="Low complexity" evidence="1">
    <location>
        <begin position="196"/>
        <end position="205"/>
    </location>
</feature>
<name>A7T073_NEMVE</name>
<dbReference type="InterPro" id="IPR043159">
    <property type="entry name" value="Lectin_gal-bd_sf"/>
</dbReference>
<reference evidence="3 4" key="1">
    <citation type="journal article" date="2007" name="Science">
        <title>Sea anemone genome reveals ancestral eumetazoan gene repertoire and genomic organization.</title>
        <authorList>
            <person name="Putnam N.H."/>
            <person name="Srivastava M."/>
            <person name="Hellsten U."/>
            <person name="Dirks B."/>
            <person name="Chapman J."/>
            <person name="Salamov A."/>
            <person name="Terry A."/>
            <person name="Shapiro H."/>
            <person name="Lindquist E."/>
            <person name="Kapitonov V.V."/>
            <person name="Jurka J."/>
            <person name="Genikhovich G."/>
            <person name="Grigoriev I.V."/>
            <person name="Lucas S.M."/>
            <person name="Steele R.E."/>
            <person name="Finnerty J.R."/>
            <person name="Technau U."/>
            <person name="Martindale M.Q."/>
            <person name="Rokhsar D.S."/>
        </authorList>
    </citation>
    <scope>NUCLEOTIDE SEQUENCE [LARGE SCALE GENOMIC DNA]</scope>
    <source>
        <strain evidence="4">CH2 X CH6</strain>
    </source>
</reference>
<evidence type="ECO:0000313" key="3">
    <source>
        <dbReference type="EMBL" id="EDO30643.1"/>
    </source>
</evidence>